<dbReference type="PANTHER" id="PTHR19854:SF1">
    <property type="entry name" value="GUANINE NUCLEOTIDE-BINDING PROTEIN SUBUNIT BETA-LIKE PROTEIN 1"/>
    <property type="match status" value="1"/>
</dbReference>
<dbReference type="GO" id="GO:0035176">
    <property type="term" value="P:social behavior"/>
    <property type="evidence" value="ECO:0007669"/>
    <property type="project" value="Ensembl"/>
</dbReference>
<dbReference type="Ensembl" id="ENSCPRT00005000703.1">
    <property type="protein sequence ID" value="ENSCPRP00005000599.1"/>
    <property type="gene ID" value="ENSCPRG00005000488.1"/>
</dbReference>
<name>A0A7M4DVX2_CROPO</name>
<dbReference type="GO" id="GO:0000077">
    <property type="term" value="P:DNA damage checkpoint signaling"/>
    <property type="evidence" value="ECO:0007669"/>
    <property type="project" value="Ensembl"/>
</dbReference>
<dbReference type="GO" id="GO:0005737">
    <property type="term" value="C:cytoplasm"/>
    <property type="evidence" value="ECO:0007669"/>
    <property type="project" value="Ensembl"/>
</dbReference>
<dbReference type="InterPro" id="IPR001680">
    <property type="entry name" value="WD40_rpt"/>
</dbReference>
<dbReference type="InterPro" id="IPR036322">
    <property type="entry name" value="WD40_repeat_dom_sf"/>
</dbReference>
<accession>A0A7M4DVX2</accession>
<dbReference type="Proteomes" id="UP000594220">
    <property type="component" value="Unplaced"/>
</dbReference>
<dbReference type="Pfam" id="PF00400">
    <property type="entry name" value="WD40"/>
    <property type="match status" value="3"/>
</dbReference>
<protein>
    <submittedName>
        <fullName evidence="4">G protein subunit beta 1 like</fullName>
    </submittedName>
</protein>
<dbReference type="AlphaFoldDB" id="A0A7M4DVX2"/>
<dbReference type="SMART" id="SM00320">
    <property type="entry name" value="WD40"/>
    <property type="match status" value="6"/>
</dbReference>
<dbReference type="PROSITE" id="PS50082">
    <property type="entry name" value="WD_REPEATS_2"/>
    <property type="match status" value="2"/>
</dbReference>
<dbReference type="PANTHER" id="PTHR19854">
    <property type="entry name" value="TRANSDUCIN BETA-LIKE 3"/>
    <property type="match status" value="1"/>
</dbReference>
<reference evidence="4" key="2">
    <citation type="submission" date="2025-09" db="UniProtKB">
        <authorList>
            <consortium name="Ensembl"/>
        </authorList>
    </citation>
    <scope>IDENTIFICATION</scope>
</reference>
<dbReference type="GO" id="GO:0005634">
    <property type="term" value="C:nucleus"/>
    <property type="evidence" value="ECO:0007669"/>
    <property type="project" value="Ensembl"/>
</dbReference>
<proteinExistence type="predicted"/>
<reference evidence="4" key="1">
    <citation type="submission" date="2025-08" db="UniProtKB">
        <authorList>
            <consortium name="Ensembl"/>
        </authorList>
    </citation>
    <scope>IDENTIFICATION</scope>
</reference>
<evidence type="ECO:0000313" key="5">
    <source>
        <dbReference type="Proteomes" id="UP000594220"/>
    </source>
</evidence>
<dbReference type="GeneTree" id="ENSGT00390000018606"/>
<dbReference type="OMA" id="YQRQSMQ"/>
<dbReference type="InterPro" id="IPR015943">
    <property type="entry name" value="WD40/YVTN_repeat-like_dom_sf"/>
</dbReference>
<keyword evidence="5" id="KW-1185">Reference proteome</keyword>
<evidence type="ECO:0000313" key="4">
    <source>
        <dbReference type="Ensembl" id="ENSCPRP00005000599.1"/>
    </source>
</evidence>
<dbReference type="SUPFAM" id="SSF50978">
    <property type="entry name" value="WD40 repeat-like"/>
    <property type="match status" value="1"/>
</dbReference>
<keyword evidence="2" id="KW-0677">Repeat</keyword>
<evidence type="ECO:0000256" key="1">
    <source>
        <dbReference type="ARBA" id="ARBA00022574"/>
    </source>
</evidence>
<feature type="repeat" description="WD" evidence="3">
    <location>
        <begin position="363"/>
        <end position="404"/>
    </location>
</feature>
<organism evidence="4 5">
    <name type="scientific">Crocodylus porosus</name>
    <name type="common">Saltwater crocodile</name>
    <name type="synonym">Estuarine crocodile</name>
    <dbReference type="NCBI Taxonomy" id="8502"/>
    <lineage>
        <taxon>Eukaryota</taxon>
        <taxon>Metazoa</taxon>
        <taxon>Chordata</taxon>
        <taxon>Craniata</taxon>
        <taxon>Vertebrata</taxon>
        <taxon>Euteleostomi</taxon>
        <taxon>Archelosauria</taxon>
        <taxon>Archosauria</taxon>
        <taxon>Crocodylia</taxon>
        <taxon>Longirostres</taxon>
        <taxon>Crocodylidae</taxon>
        <taxon>Crocodylus</taxon>
    </lineage>
</organism>
<dbReference type="Gene3D" id="2.130.10.10">
    <property type="entry name" value="YVTN repeat-like/Quinoprotein amine dehydrogenase"/>
    <property type="match status" value="2"/>
</dbReference>
<sequence length="404" mass="45015">MRTSPGRDVMQPVTAHVTGSWLPGRDRGARRSSSAVLACQEQPVECRAADPLPDQHHRSAGVTRPPGHRYFWMIATMALPPPDPEFVLRGTAAPVHTLHFSCRSQEPEFPILFSGSANGLVQIWNLKTHRVDKTLDGHGGKSVYWVETIRGRDELLSQGRDQKICLWDLAEGRSMVTDSVSMDSVGFCRCSLLKMAQDRWLIAMPADDPDEVQVLELPSKTSVCTLKPEAGAKLGMPMCLKLWQPGFGACPFLMAGYEDGSVILWNLSMGKMLSRLACHQEPVMSLDFDSEKAKGVSGSSEKVLSVWSLDEQQNLKVHKTHELINSGISDVTIRQDRKILATAGWDYRIRIFGWKKMKPLAVLDFHTATVHCVSFSDHSRPSERLLAAGSKDHRISIWSLYNQT</sequence>
<feature type="repeat" description="WD" evidence="3">
    <location>
        <begin position="276"/>
        <end position="317"/>
    </location>
</feature>
<evidence type="ECO:0000256" key="2">
    <source>
        <dbReference type="ARBA" id="ARBA00022737"/>
    </source>
</evidence>
<dbReference type="PROSITE" id="PS50294">
    <property type="entry name" value="WD_REPEATS_REGION"/>
    <property type="match status" value="1"/>
</dbReference>
<gene>
    <name evidence="4" type="primary">GNB1L</name>
</gene>
<keyword evidence="1 3" id="KW-0853">WD repeat</keyword>
<evidence type="ECO:0000256" key="3">
    <source>
        <dbReference type="PROSITE-ProRule" id="PRU00221"/>
    </source>
</evidence>